<protein>
    <recommendedName>
        <fullName evidence="3">NACHT domain-containing protein</fullName>
    </recommendedName>
</protein>
<evidence type="ECO:0000256" key="1">
    <source>
        <dbReference type="ARBA" id="ARBA00022737"/>
    </source>
</evidence>
<comment type="caution">
    <text evidence="4">The sequence shown here is derived from an EMBL/GenBank/DDBJ whole genome shotgun (WGS) entry which is preliminary data.</text>
</comment>
<evidence type="ECO:0000256" key="2">
    <source>
        <dbReference type="SAM" id="MobiDB-lite"/>
    </source>
</evidence>
<dbReference type="InterPro" id="IPR041249">
    <property type="entry name" value="HEPN_DZIP3"/>
</dbReference>
<dbReference type="Pfam" id="PF24883">
    <property type="entry name" value="NPHP3_N"/>
    <property type="match status" value="1"/>
</dbReference>
<dbReference type="InterPro" id="IPR001680">
    <property type="entry name" value="WD40_rpt"/>
</dbReference>
<gene>
    <name evidence="4" type="ORF">PMEA_00019597</name>
</gene>
<name>A0AAU9XA07_9CNID</name>
<dbReference type="SUPFAM" id="SSF52540">
    <property type="entry name" value="P-loop containing nucleoside triphosphate hydrolases"/>
    <property type="match status" value="1"/>
</dbReference>
<dbReference type="SMART" id="SM00320">
    <property type="entry name" value="WD40"/>
    <property type="match status" value="2"/>
</dbReference>
<dbReference type="Gene3D" id="3.40.50.300">
    <property type="entry name" value="P-loop containing nucleotide triphosphate hydrolases"/>
    <property type="match status" value="1"/>
</dbReference>
<dbReference type="PANTHER" id="PTHR10039">
    <property type="entry name" value="AMELOGENIN"/>
    <property type="match status" value="1"/>
</dbReference>
<keyword evidence="5" id="KW-1185">Reference proteome</keyword>
<dbReference type="InterPro" id="IPR056884">
    <property type="entry name" value="NPHP3-like_N"/>
</dbReference>
<dbReference type="InterPro" id="IPR011044">
    <property type="entry name" value="Quino_amine_DH_bsu"/>
</dbReference>
<dbReference type="PROSITE" id="PS50837">
    <property type="entry name" value="NACHT"/>
    <property type="match status" value="1"/>
</dbReference>
<organism evidence="4 5">
    <name type="scientific">Pocillopora meandrina</name>
    <dbReference type="NCBI Taxonomy" id="46732"/>
    <lineage>
        <taxon>Eukaryota</taxon>
        <taxon>Metazoa</taxon>
        <taxon>Cnidaria</taxon>
        <taxon>Anthozoa</taxon>
        <taxon>Hexacorallia</taxon>
        <taxon>Scleractinia</taxon>
        <taxon>Astrocoeniina</taxon>
        <taxon>Pocilloporidae</taxon>
        <taxon>Pocillopora</taxon>
    </lineage>
</organism>
<feature type="compositionally biased region" description="Basic and acidic residues" evidence="2">
    <location>
        <begin position="248"/>
        <end position="267"/>
    </location>
</feature>
<dbReference type="InterPro" id="IPR015943">
    <property type="entry name" value="WD40/YVTN_repeat-like_dom_sf"/>
</dbReference>
<proteinExistence type="predicted"/>
<evidence type="ECO:0000313" key="5">
    <source>
        <dbReference type="Proteomes" id="UP001159428"/>
    </source>
</evidence>
<keyword evidence="1" id="KW-0677">Repeat</keyword>
<dbReference type="Proteomes" id="UP001159428">
    <property type="component" value="Unassembled WGS sequence"/>
</dbReference>
<accession>A0AAU9XA07</accession>
<evidence type="ECO:0000313" key="4">
    <source>
        <dbReference type="EMBL" id="CAH3141234.1"/>
    </source>
</evidence>
<sequence>MSASAPLPLASSPEKTNGSKLSRLLIDGGTTVLRTIFDGYHPPARLSAGLNAHSFTLNSLLGKRVLRAAQWDKLFPHDGAAPDSQTFDITLLFLLLTNICGLSPPRSGWHSKPSPGDNSREANLARVKFFRNELYGHVTSTGIDKPTFSSLWLEISAALVALGLDQKEIDRLKEEKCGAEDYLDVLIKWVQSEEEIKSHLTKLLHRSQSTTQRSIEEVRQTQLEDHKTHQDSRSMLGEVHRSQSTTQHRIEEVRQTQLEDHKTHQDSKSMLGEVHRSQSKTQRSIEDVRQTQLEDHKTLQDSKSMLGEVHQTQTKIQSTIQGAARSQGERLESLQKDVQEMKVAVGELSKGRNSGSQGDEVLRNLVKSEFKGDIEFHLQRFQEDTREWVFSKVQNWLDDRNSQNRVMVICGNAGMGKSVISAVVCKKMQVAGRLCGSHFIQHNNVRYRKPQLMLQSLACHMCHALPEFKQALVEQLSRNTGKDLNDMGVEELFAFLLKEPLSSVEDPGRNMLLVIDGLDESDYHDRNELLEIIANHFGKLPMWIRFLVTSRPERNIAKTLRHLQPFQLEAEDEQNQNDIKRFIGKKLECIPEAENTNDIVENLVEKSEGLMLYAYFLLLYIEENPSILKQGDEKGNLPLGISSVYHRYFKRLESELMSELGIKEESFLNFLSALAASIEPLPIDFASRLLLSSTTAKGSKRELLKAINSVSSLLPVRGDRLHIFHKSIKDWLTDEYCYGAHDFIVDERKGHRILSELCAAEFDILVQRRDAKSLSDAQFNDKIRYALQHGVRHMLEVDEDTRKDGIKDVVRKYVINQELVYAKLCVNSTVATEDIVCVLKEESFNSLSGETKASLETLLSILRKNSRSLMELPHVFLQTMVNESGSVLSSEAEKLLNEKYDKISYMELVDKNQQQSVVEAQFHCSSEVLCLDISPDQDYMVCECVEEEIQLWSLKTGKLEWRNPVLMKEYDLRLPFRGALVGGEGSGFGTRSFYRSVAFHPDGKHILPGNLSAVYTIDGKQKEFFSTSKCRFSMCTLLGDNTAILTDCPNNSKCLVFWSLDTGVEMSRITRNEDIICFQCSPDKNLLVVSHSTGSLCLFDLQNEQTELGSISTNSVWGFMTFSVQSDALVGLCLGRVGQRRFRCRITTNRFSQKMLSDFSEEGLLDSDKANWSFIDGDATGSLTLALSRVIPFGRAGLLMRLKSERALLSSPNLHHVSLINLAKIQTTDIKFNTLVEDVAFSTNGENVYVRNLRPSTVTVWEFPSWNLKAEKNYKRFPSILPVKDGVIVLDDKVEFWDVELTECKRLWGNLQGIKLLPISEEQVACLTTDGTAVVLSTSDGRSQIIGNVKGWIVLAMNKNFEMIICKRTGELLEESAVHLSDASFSSPRKIRSFLKGRDGSLPEGLFSPKGDFVVLWTSKIVEIYNATSGKLHRKLLEKDYLVDVKFITNRALMVCSREDVGNFLRMFDVISEEHLATLDIEGEPFCLGVCLNSLRVAVSLGGSDVRLIQVHLPRSRRLSHE</sequence>
<feature type="domain" description="NACHT" evidence="3">
    <location>
        <begin position="405"/>
        <end position="552"/>
    </location>
</feature>
<dbReference type="EMBL" id="CALNXJ010000035">
    <property type="protein sequence ID" value="CAH3141234.1"/>
    <property type="molecule type" value="Genomic_DNA"/>
</dbReference>
<feature type="region of interest" description="Disordered" evidence="2">
    <location>
        <begin position="205"/>
        <end position="288"/>
    </location>
</feature>
<dbReference type="Gene3D" id="2.130.10.10">
    <property type="entry name" value="YVTN repeat-like/Quinoprotein amine dehydrogenase"/>
    <property type="match status" value="2"/>
</dbReference>
<dbReference type="InterPro" id="IPR027417">
    <property type="entry name" value="P-loop_NTPase"/>
</dbReference>
<dbReference type="Pfam" id="PF18738">
    <property type="entry name" value="HEPN_DZIP3"/>
    <property type="match status" value="1"/>
</dbReference>
<dbReference type="InterPro" id="IPR007111">
    <property type="entry name" value="NACHT_NTPase"/>
</dbReference>
<dbReference type="SUPFAM" id="SSF82171">
    <property type="entry name" value="DPP6 N-terminal domain-like"/>
    <property type="match status" value="1"/>
</dbReference>
<reference evidence="4 5" key="1">
    <citation type="submission" date="2022-05" db="EMBL/GenBank/DDBJ databases">
        <authorList>
            <consortium name="Genoscope - CEA"/>
            <person name="William W."/>
        </authorList>
    </citation>
    <scope>NUCLEOTIDE SEQUENCE [LARGE SCALE GENOMIC DNA]</scope>
</reference>
<dbReference type="SUPFAM" id="SSF50969">
    <property type="entry name" value="YVTN repeat-like/Quinoprotein amine dehydrogenase"/>
    <property type="match status" value="1"/>
</dbReference>
<evidence type="ECO:0000259" key="3">
    <source>
        <dbReference type="PROSITE" id="PS50837"/>
    </source>
</evidence>
<feature type="compositionally biased region" description="Basic and acidic residues" evidence="2">
    <location>
        <begin position="214"/>
        <end position="232"/>
    </location>
</feature>